<feature type="region of interest" description="Disordered" evidence="1">
    <location>
        <begin position="95"/>
        <end position="116"/>
    </location>
</feature>
<name>A0AAV9FCZ6_ACOCL</name>
<sequence>MGGKSWVRTGGRALFHLFPGSEIHGWEIDRAWSLSGGTSSGSPRLRSETKTNIFIHIDDALKANRKKSRKDELFIFKSPRPSKPRIQELQLSFENLHTKESTTKNTQPCRDASPDS</sequence>
<dbReference type="Proteomes" id="UP001180020">
    <property type="component" value="Unassembled WGS sequence"/>
</dbReference>
<reference evidence="2" key="2">
    <citation type="submission" date="2023-06" db="EMBL/GenBank/DDBJ databases">
        <authorList>
            <person name="Ma L."/>
            <person name="Liu K.-W."/>
            <person name="Li Z."/>
            <person name="Hsiao Y.-Y."/>
            <person name="Qi Y."/>
            <person name="Fu T."/>
            <person name="Tang G."/>
            <person name="Zhang D."/>
            <person name="Sun W.-H."/>
            <person name="Liu D.-K."/>
            <person name="Li Y."/>
            <person name="Chen G.-Z."/>
            <person name="Liu X.-D."/>
            <person name="Liao X.-Y."/>
            <person name="Jiang Y.-T."/>
            <person name="Yu X."/>
            <person name="Hao Y."/>
            <person name="Huang J."/>
            <person name="Zhao X.-W."/>
            <person name="Ke S."/>
            <person name="Chen Y.-Y."/>
            <person name="Wu W.-L."/>
            <person name="Hsu J.-L."/>
            <person name="Lin Y.-F."/>
            <person name="Huang M.-D."/>
            <person name="Li C.-Y."/>
            <person name="Huang L."/>
            <person name="Wang Z.-W."/>
            <person name="Zhao X."/>
            <person name="Zhong W.-Y."/>
            <person name="Peng D.-H."/>
            <person name="Ahmad S."/>
            <person name="Lan S."/>
            <person name="Zhang J.-S."/>
            <person name="Tsai W.-C."/>
            <person name="Van De Peer Y."/>
            <person name="Liu Z.-J."/>
        </authorList>
    </citation>
    <scope>NUCLEOTIDE SEQUENCE</scope>
    <source>
        <strain evidence="2">CP</strain>
        <tissue evidence="2">Leaves</tissue>
    </source>
</reference>
<comment type="caution">
    <text evidence="2">The sequence shown here is derived from an EMBL/GenBank/DDBJ whole genome shotgun (WGS) entry which is preliminary data.</text>
</comment>
<protein>
    <submittedName>
        <fullName evidence="2">Uncharacterized protein</fullName>
    </submittedName>
</protein>
<dbReference type="AlphaFoldDB" id="A0AAV9FCZ6"/>
<keyword evidence="3" id="KW-1185">Reference proteome</keyword>
<accession>A0AAV9FCZ6</accession>
<evidence type="ECO:0000313" key="3">
    <source>
        <dbReference type="Proteomes" id="UP001180020"/>
    </source>
</evidence>
<evidence type="ECO:0000256" key="1">
    <source>
        <dbReference type="SAM" id="MobiDB-lite"/>
    </source>
</evidence>
<dbReference type="EMBL" id="JAUJYO010000002">
    <property type="protein sequence ID" value="KAK1322989.1"/>
    <property type="molecule type" value="Genomic_DNA"/>
</dbReference>
<evidence type="ECO:0000313" key="2">
    <source>
        <dbReference type="EMBL" id="KAK1322989.1"/>
    </source>
</evidence>
<gene>
    <name evidence="2" type="ORF">QJS10_CPA02g01556</name>
</gene>
<organism evidence="2 3">
    <name type="scientific">Acorus calamus</name>
    <name type="common">Sweet flag</name>
    <dbReference type="NCBI Taxonomy" id="4465"/>
    <lineage>
        <taxon>Eukaryota</taxon>
        <taxon>Viridiplantae</taxon>
        <taxon>Streptophyta</taxon>
        <taxon>Embryophyta</taxon>
        <taxon>Tracheophyta</taxon>
        <taxon>Spermatophyta</taxon>
        <taxon>Magnoliopsida</taxon>
        <taxon>Liliopsida</taxon>
        <taxon>Acoraceae</taxon>
        <taxon>Acorus</taxon>
    </lineage>
</organism>
<reference evidence="2" key="1">
    <citation type="journal article" date="2023" name="Nat. Commun.">
        <title>Diploid and tetraploid genomes of Acorus and the evolution of monocots.</title>
        <authorList>
            <person name="Ma L."/>
            <person name="Liu K.W."/>
            <person name="Li Z."/>
            <person name="Hsiao Y.Y."/>
            <person name="Qi Y."/>
            <person name="Fu T."/>
            <person name="Tang G.D."/>
            <person name="Zhang D."/>
            <person name="Sun W.H."/>
            <person name="Liu D.K."/>
            <person name="Li Y."/>
            <person name="Chen G.Z."/>
            <person name="Liu X.D."/>
            <person name="Liao X.Y."/>
            <person name="Jiang Y.T."/>
            <person name="Yu X."/>
            <person name="Hao Y."/>
            <person name="Huang J."/>
            <person name="Zhao X.W."/>
            <person name="Ke S."/>
            <person name="Chen Y.Y."/>
            <person name="Wu W.L."/>
            <person name="Hsu J.L."/>
            <person name="Lin Y.F."/>
            <person name="Huang M.D."/>
            <person name="Li C.Y."/>
            <person name="Huang L."/>
            <person name="Wang Z.W."/>
            <person name="Zhao X."/>
            <person name="Zhong W.Y."/>
            <person name="Peng D.H."/>
            <person name="Ahmad S."/>
            <person name="Lan S."/>
            <person name="Zhang J.S."/>
            <person name="Tsai W.C."/>
            <person name="Van de Peer Y."/>
            <person name="Liu Z.J."/>
        </authorList>
    </citation>
    <scope>NUCLEOTIDE SEQUENCE</scope>
    <source>
        <strain evidence="2">CP</strain>
    </source>
</reference>
<proteinExistence type="predicted"/>